<dbReference type="Proteomes" id="UP000007431">
    <property type="component" value="Unassembled WGS sequence"/>
</dbReference>
<protein>
    <recommendedName>
        <fullName evidence="3">F-box domain-containing protein</fullName>
    </recommendedName>
</protein>
<dbReference type="RefSeq" id="XP_003028509.1">
    <property type="nucleotide sequence ID" value="XM_003028463.1"/>
</dbReference>
<dbReference type="InParanoid" id="D8QD35"/>
<dbReference type="HOGENOM" id="CLU_594674_0_0_1"/>
<dbReference type="GeneID" id="9590158"/>
<name>D8QD35_SCHCM</name>
<evidence type="ECO:0008006" key="3">
    <source>
        <dbReference type="Google" id="ProtNLM"/>
    </source>
</evidence>
<sequence>MTANPPPVDLFPELWTIILTNADRATACQLASSSSSLRRIGIPVLFDRITVEYDDQRSIHALRSVLPAARTVELRDLPCSLTTMLFISGLPFLKTLIFAPGIYIDAPGDEYLALVLWLRAAPNVQYLALDLDHMSRRELISALLLAPNLRKLLMINGRAWTTGGIIVADPSCSWPHLEELIFREGIELSLIEGLTPGNHFPALRTLRLIRHFLIRSSAPLDHLLAASQSTLTRLHLDPLMAMVIMGKADQPLGIMAKLMPLTYNVSFPCLRELRVSMDEDGDDRSAQLRAVERLMRGLTVHTNAPIRLLTLEVKVSVLLSKSFATAPSRQHDRWQDVYGLDQTIEREFWAQFVQEALPSQCIVEFLFAVRRVLTPDMLVIGPPRDWPEAVREKVRDRMQEYAGITPVVTLRLECETWDRLDMWRRQADSLDLYPSRSELGGELFDAGIEEESEGLPDYEEINVEDYFPSTNYRDVAVGQA</sequence>
<reference evidence="1 2" key="1">
    <citation type="journal article" date="2010" name="Nat. Biotechnol.">
        <title>Genome sequence of the model mushroom Schizophyllum commune.</title>
        <authorList>
            <person name="Ohm R.A."/>
            <person name="de Jong J.F."/>
            <person name="Lugones L.G."/>
            <person name="Aerts A."/>
            <person name="Kothe E."/>
            <person name="Stajich J.E."/>
            <person name="de Vries R.P."/>
            <person name="Record E."/>
            <person name="Levasseur A."/>
            <person name="Baker S.E."/>
            <person name="Bartholomew K.A."/>
            <person name="Coutinho P.M."/>
            <person name="Erdmann S."/>
            <person name="Fowler T.J."/>
            <person name="Gathman A.C."/>
            <person name="Lombard V."/>
            <person name="Henrissat B."/>
            <person name="Knabe N."/>
            <person name="Kuees U."/>
            <person name="Lilly W.W."/>
            <person name="Lindquist E."/>
            <person name="Lucas S."/>
            <person name="Magnuson J.K."/>
            <person name="Piumi F."/>
            <person name="Raudaskoski M."/>
            <person name="Salamov A."/>
            <person name="Schmutz J."/>
            <person name="Schwarze F.W.M.R."/>
            <person name="vanKuyk P.A."/>
            <person name="Horton J.S."/>
            <person name="Grigoriev I.V."/>
            <person name="Woesten H.A.B."/>
        </authorList>
    </citation>
    <scope>NUCLEOTIDE SEQUENCE [LARGE SCALE GENOMIC DNA]</scope>
    <source>
        <strain evidence="2">H4-8 / FGSC 9210</strain>
    </source>
</reference>
<dbReference type="EMBL" id="GL377310">
    <property type="protein sequence ID" value="EFI93606.1"/>
    <property type="molecule type" value="Genomic_DNA"/>
</dbReference>
<dbReference type="KEGG" id="scm:SCHCO_0111778"/>
<evidence type="ECO:0000313" key="1">
    <source>
        <dbReference type="EMBL" id="EFI93606.1"/>
    </source>
</evidence>
<feature type="non-terminal residue" evidence="1">
    <location>
        <position position="480"/>
    </location>
</feature>
<evidence type="ECO:0000313" key="2">
    <source>
        <dbReference type="Proteomes" id="UP000007431"/>
    </source>
</evidence>
<proteinExistence type="predicted"/>
<gene>
    <name evidence="1" type="ORF">SCHCODRAFT_111778</name>
</gene>
<keyword evidence="2" id="KW-1185">Reference proteome</keyword>
<dbReference type="AlphaFoldDB" id="D8QD35"/>
<accession>D8QD35</accession>
<organism evidence="2">
    <name type="scientific">Schizophyllum commune (strain H4-8 / FGSC 9210)</name>
    <name type="common">Split gill fungus</name>
    <dbReference type="NCBI Taxonomy" id="578458"/>
    <lineage>
        <taxon>Eukaryota</taxon>
        <taxon>Fungi</taxon>
        <taxon>Dikarya</taxon>
        <taxon>Basidiomycota</taxon>
        <taxon>Agaricomycotina</taxon>
        <taxon>Agaricomycetes</taxon>
        <taxon>Agaricomycetidae</taxon>
        <taxon>Agaricales</taxon>
        <taxon>Schizophyllaceae</taxon>
        <taxon>Schizophyllum</taxon>
    </lineage>
</organism>
<dbReference type="VEuPathDB" id="FungiDB:SCHCODRAFT_0111778"/>